<keyword evidence="3" id="KW-1185">Reference proteome</keyword>
<dbReference type="VEuPathDB" id="VectorBase:AMAM014574"/>
<dbReference type="GO" id="GO:0003824">
    <property type="term" value="F:catalytic activity"/>
    <property type="evidence" value="ECO:0007669"/>
    <property type="project" value="InterPro"/>
</dbReference>
<feature type="domain" description="Condensation" evidence="1">
    <location>
        <begin position="10"/>
        <end position="321"/>
    </location>
</feature>
<dbReference type="AlphaFoldDB" id="A0A182SW19"/>
<name>A0A182SW19_9DIPT</name>
<dbReference type="Pfam" id="PF00668">
    <property type="entry name" value="Condensation"/>
    <property type="match status" value="1"/>
</dbReference>
<dbReference type="EnsemblMetazoa" id="AMAM014574-RA">
    <property type="protein sequence ID" value="AMAM014574-PA"/>
    <property type="gene ID" value="AMAM014574"/>
</dbReference>
<dbReference type="GO" id="GO:0031177">
    <property type="term" value="F:phosphopantetheine binding"/>
    <property type="evidence" value="ECO:0007669"/>
    <property type="project" value="TreeGrafter"/>
</dbReference>
<reference evidence="2" key="2">
    <citation type="submission" date="2020-05" db="UniProtKB">
        <authorList>
            <consortium name="EnsemblMetazoa"/>
        </authorList>
    </citation>
    <scope>IDENTIFICATION</scope>
    <source>
        <strain evidence="2">maculatus3</strain>
    </source>
</reference>
<dbReference type="InterPro" id="IPR001242">
    <property type="entry name" value="Condensation_dom"/>
</dbReference>
<protein>
    <submittedName>
        <fullName evidence="2">Condensation domain-containing protein</fullName>
    </submittedName>
</protein>
<dbReference type="Gene3D" id="3.30.559.10">
    <property type="entry name" value="Chloramphenicol acetyltransferase-like domain"/>
    <property type="match status" value="1"/>
</dbReference>
<evidence type="ECO:0000313" key="2">
    <source>
        <dbReference type="EnsemblMetazoa" id="AMAM014574-PA"/>
    </source>
</evidence>
<dbReference type="Gene3D" id="3.30.559.30">
    <property type="entry name" value="Nonribosomal peptide synthetase, condensation domain"/>
    <property type="match status" value="1"/>
</dbReference>
<proteinExistence type="predicted"/>
<organism evidence="2 3">
    <name type="scientific">Anopheles maculatus</name>
    <dbReference type="NCBI Taxonomy" id="74869"/>
    <lineage>
        <taxon>Eukaryota</taxon>
        <taxon>Metazoa</taxon>
        <taxon>Ecdysozoa</taxon>
        <taxon>Arthropoda</taxon>
        <taxon>Hexapoda</taxon>
        <taxon>Insecta</taxon>
        <taxon>Pterygota</taxon>
        <taxon>Neoptera</taxon>
        <taxon>Endopterygota</taxon>
        <taxon>Diptera</taxon>
        <taxon>Nematocera</taxon>
        <taxon>Culicoidea</taxon>
        <taxon>Culicidae</taxon>
        <taxon>Anophelinae</taxon>
        <taxon>Anopheles</taxon>
        <taxon>Anopheles maculatus group</taxon>
    </lineage>
</organism>
<dbReference type="Proteomes" id="UP000075901">
    <property type="component" value="Unassembled WGS sequence"/>
</dbReference>
<dbReference type="InterPro" id="IPR023213">
    <property type="entry name" value="CAT-like_dom_sf"/>
</dbReference>
<dbReference type="GO" id="GO:0005737">
    <property type="term" value="C:cytoplasm"/>
    <property type="evidence" value="ECO:0007669"/>
    <property type="project" value="TreeGrafter"/>
</dbReference>
<dbReference type="GO" id="GO:0044550">
    <property type="term" value="P:secondary metabolite biosynthetic process"/>
    <property type="evidence" value="ECO:0007669"/>
    <property type="project" value="TreeGrafter"/>
</dbReference>
<dbReference type="SUPFAM" id="SSF52777">
    <property type="entry name" value="CoA-dependent acyltransferases"/>
    <property type="match status" value="2"/>
</dbReference>
<dbReference type="PANTHER" id="PTHR45527:SF1">
    <property type="entry name" value="FATTY ACID SYNTHASE"/>
    <property type="match status" value="1"/>
</dbReference>
<evidence type="ECO:0000259" key="1">
    <source>
        <dbReference type="Pfam" id="PF00668"/>
    </source>
</evidence>
<dbReference type="PANTHER" id="PTHR45527">
    <property type="entry name" value="NONRIBOSOMAL PEPTIDE SYNTHETASE"/>
    <property type="match status" value="1"/>
</dbReference>
<sequence>MRFVLCEDSANQRWLLLQRVHHLICDHGTMMRVAQEVEALMQGHGGNLAPVSAFRDLIAQTCRAEHQQAHEAFFREQLADITEPTLPFGLSDVYLDGCKVHDCHIRLSSGLNARLRYLARQVGVSLASVCHLAWARVIAAASGQQSVVFGTVLLGRMHASSAAAEGLGVFINTLPIRLDIDEQGVLPALLKTQHVLAQTLQYEHASLALAQRCSGLQGNAPLFSALLNYRHNQHEKTATRDGLLASIEWIKGEERSNYPLILSVEDYGDALGLSAQVVEPIAPQRICSMMEEALTSLADALEQDPQRAVARLNVLSAQERQRSLYDYNQTEVHYPHALCVQQLFEQQ</sequence>
<evidence type="ECO:0000313" key="3">
    <source>
        <dbReference type="Proteomes" id="UP000075901"/>
    </source>
</evidence>
<dbReference type="GO" id="GO:0043041">
    <property type="term" value="P:amino acid activation for nonribosomal peptide biosynthetic process"/>
    <property type="evidence" value="ECO:0007669"/>
    <property type="project" value="TreeGrafter"/>
</dbReference>
<reference evidence="3" key="1">
    <citation type="submission" date="2013-09" db="EMBL/GenBank/DDBJ databases">
        <title>The Genome Sequence of Anopheles maculatus species B.</title>
        <authorList>
            <consortium name="The Broad Institute Genomics Platform"/>
            <person name="Neafsey D.E."/>
            <person name="Besansky N."/>
            <person name="Howell P."/>
            <person name="Walton C."/>
            <person name="Young S.K."/>
            <person name="Zeng Q."/>
            <person name="Gargeya S."/>
            <person name="Fitzgerald M."/>
            <person name="Haas B."/>
            <person name="Abouelleil A."/>
            <person name="Allen A.W."/>
            <person name="Alvarado L."/>
            <person name="Arachchi H.M."/>
            <person name="Berlin A.M."/>
            <person name="Chapman S.B."/>
            <person name="Gainer-Dewar J."/>
            <person name="Goldberg J."/>
            <person name="Griggs A."/>
            <person name="Gujja S."/>
            <person name="Hansen M."/>
            <person name="Howarth C."/>
            <person name="Imamovic A."/>
            <person name="Ireland A."/>
            <person name="Larimer J."/>
            <person name="McCowan C."/>
            <person name="Murphy C."/>
            <person name="Pearson M."/>
            <person name="Poon T.W."/>
            <person name="Priest M."/>
            <person name="Roberts A."/>
            <person name="Saif S."/>
            <person name="Shea T."/>
            <person name="Sisk P."/>
            <person name="Sykes S."/>
            <person name="Wortman J."/>
            <person name="Nusbaum C."/>
            <person name="Birren B."/>
        </authorList>
    </citation>
    <scope>NUCLEOTIDE SEQUENCE [LARGE SCALE GENOMIC DNA]</scope>
    <source>
        <strain evidence="3">maculatus3</strain>
    </source>
</reference>
<accession>A0A182SW19</accession>